<name>A0ABW5K520_9FLAO</name>
<dbReference type="EMBL" id="JBHULM010000011">
    <property type="protein sequence ID" value="MFD2543330.1"/>
    <property type="molecule type" value="Genomic_DNA"/>
</dbReference>
<dbReference type="CDD" id="cd12956">
    <property type="entry name" value="CBM_SusE-F_like"/>
    <property type="match status" value="2"/>
</dbReference>
<proteinExistence type="predicted"/>
<evidence type="ECO:0000313" key="3">
    <source>
        <dbReference type="EMBL" id="MFD2543330.1"/>
    </source>
</evidence>
<feature type="signal peptide" evidence="1">
    <location>
        <begin position="1"/>
        <end position="21"/>
    </location>
</feature>
<gene>
    <name evidence="3" type="ORF">ACFSSB_13440</name>
</gene>
<reference evidence="4" key="1">
    <citation type="journal article" date="2019" name="Int. J. Syst. Evol. Microbiol.">
        <title>The Global Catalogue of Microorganisms (GCM) 10K type strain sequencing project: providing services to taxonomists for standard genome sequencing and annotation.</title>
        <authorList>
            <consortium name="The Broad Institute Genomics Platform"/>
            <consortium name="The Broad Institute Genome Sequencing Center for Infectious Disease"/>
            <person name="Wu L."/>
            <person name="Ma J."/>
        </authorList>
    </citation>
    <scope>NUCLEOTIDE SEQUENCE [LARGE SCALE GENOMIC DNA]</scope>
    <source>
        <strain evidence="4">KCTC 42808</strain>
    </source>
</reference>
<evidence type="ECO:0000259" key="2">
    <source>
        <dbReference type="Pfam" id="PF14292"/>
    </source>
</evidence>
<accession>A0ABW5K520</accession>
<dbReference type="RefSeq" id="WP_379905108.1">
    <property type="nucleotide sequence ID" value="NZ_JBHULM010000011.1"/>
</dbReference>
<evidence type="ECO:0000313" key="4">
    <source>
        <dbReference type="Proteomes" id="UP001597467"/>
    </source>
</evidence>
<feature type="chain" id="PRO_5045812145" evidence="1">
    <location>
        <begin position="22"/>
        <end position="346"/>
    </location>
</feature>
<dbReference type="InterPro" id="IPR025970">
    <property type="entry name" value="SusE"/>
</dbReference>
<protein>
    <submittedName>
        <fullName evidence="3">SusE domain-containing protein</fullName>
    </submittedName>
</protein>
<dbReference type="Proteomes" id="UP001597467">
    <property type="component" value="Unassembled WGS sequence"/>
</dbReference>
<sequence>MKNILFKLILSLCLTTLVVSCDDTETVELNSNSVPEITLSDNTIMLSETNADLDALTVTWTDPDYGFDAAPDAYKVLIDTADGDFLSAESVTAEIPFEKTFTTQELNARLIALELAPNEEAQVQLKVEVVLSPFKSVFSDVVVLNVTPYPALVDLSTTWGIVGDATPNSWDGPDLPFYKTDVENVYAAYAHLTDGYIKFRENNDWTVNYGEGATAGALEGGGADILVTAGTYYITMNLNDLTYTIDPFLGDVWGLAGDATPNGWDGPDWTLFPAGNDIFVSYVTLIDGALLKFRLNNDWGTNYGDSGDDGTLDNGGDNITITNTSTGNYKVTMDLFNQTYILEELN</sequence>
<keyword evidence="1" id="KW-0732">Signal</keyword>
<dbReference type="Gene3D" id="2.60.40.3620">
    <property type="match status" value="2"/>
</dbReference>
<keyword evidence="4" id="KW-1185">Reference proteome</keyword>
<dbReference type="PROSITE" id="PS51257">
    <property type="entry name" value="PROKAR_LIPOPROTEIN"/>
    <property type="match status" value="1"/>
</dbReference>
<organism evidence="3 4">
    <name type="scientific">Lacinutrix gracilariae</name>
    <dbReference type="NCBI Taxonomy" id="1747198"/>
    <lineage>
        <taxon>Bacteria</taxon>
        <taxon>Pseudomonadati</taxon>
        <taxon>Bacteroidota</taxon>
        <taxon>Flavobacteriia</taxon>
        <taxon>Flavobacteriales</taxon>
        <taxon>Flavobacteriaceae</taxon>
        <taxon>Lacinutrix</taxon>
    </lineage>
</organism>
<evidence type="ECO:0000256" key="1">
    <source>
        <dbReference type="SAM" id="SignalP"/>
    </source>
</evidence>
<dbReference type="Pfam" id="PF14292">
    <property type="entry name" value="SusE"/>
    <property type="match status" value="1"/>
</dbReference>
<feature type="domain" description="SusE outer membrane protein" evidence="2">
    <location>
        <begin position="23"/>
        <end position="127"/>
    </location>
</feature>
<comment type="caution">
    <text evidence="3">The sequence shown here is derived from an EMBL/GenBank/DDBJ whole genome shotgun (WGS) entry which is preliminary data.</text>
</comment>